<proteinExistence type="predicted"/>
<protein>
    <submittedName>
        <fullName evidence="5">CD209 antigen-like protein C isoform X1</fullName>
    </submittedName>
</protein>
<dbReference type="GeneID" id="109680042"/>
<dbReference type="RefSeq" id="XP_020010635.2">
    <property type="nucleotide sequence ID" value="XM_020155046.2"/>
</dbReference>
<dbReference type="OrthoDB" id="8950604at2759"/>
<evidence type="ECO:0000256" key="1">
    <source>
        <dbReference type="ARBA" id="ARBA00022734"/>
    </source>
</evidence>
<keyword evidence="2" id="KW-1015">Disulfide bond</keyword>
<dbReference type="Pfam" id="PF00059">
    <property type="entry name" value="Lectin_C"/>
    <property type="match status" value="1"/>
</dbReference>
<dbReference type="FunFam" id="3.10.100.10:FF:000044">
    <property type="entry name" value="CD209 antigen, isoform CRA_b"/>
    <property type="match status" value="1"/>
</dbReference>
<keyword evidence="4" id="KW-1185">Reference proteome</keyword>
<dbReference type="InterPro" id="IPR001304">
    <property type="entry name" value="C-type_lectin-like"/>
</dbReference>
<dbReference type="PROSITE" id="PS50041">
    <property type="entry name" value="C_TYPE_LECTIN_2"/>
    <property type="match status" value="1"/>
</dbReference>
<dbReference type="InterPro" id="IPR033989">
    <property type="entry name" value="CD209-like_CTLD"/>
</dbReference>
<dbReference type="SUPFAM" id="SSF56436">
    <property type="entry name" value="C-type lectin-like"/>
    <property type="match status" value="1"/>
</dbReference>
<dbReference type="SMART" id="SM00034">
    <property type="entry name" value="CLECT"/>
    <property type="match status" value="1"/>
</dbReference>
<dbReference type="PANTHER" id="PTHR46746">
    <property type="entry name" value="KILLER CELL LECTIN-LIKE RECEPTOR SUBFAMILY F MEMBER 2"/>
    <property type="match status" value="1"/>
</dbReference>
<name>A0A8B7TZ30_CASCN</name>
<dbReference type="InterPro" id="IPR016186">
    <property type="entry name" value="C-type_lectin-like/link_sf"/>
</dbReference>
<sequence>MSDFREARTQQLENEELMTGGIRYSIKGSGSQPTSRFNLFAGCHHHGLALLVLKLLSFTILAGLLVAVLIQGSKVSCSQGQSKHEINQELSQLKAGVDRLCRRCPWDWTFFQGNCYFFSKSQRNWKSSITACQEVGAQIVIIESDEEQSFLQQTSKNKGQTWMGMSDLNEESTWHWVDGSPLSSSFKKYWNKGEPNNAGEEDCAEFSGGGWNDASCDTEKFWICKNSSLSCSNN</sequence>
<dbReference type="PROSITE" id="PS00615">
    <property type="entry name" value="C_TYPE_LECTIN_1"/>
    <property type="match status" value="1"/>
</dbReference>
<evidence type="ECO:0000256" key="3">
    <source>
        <dbReference type="ARBA" id="ARBA00023170"/>
    </source>
</evidence>
<evidence type="ECO:0000256" key="2">
    <source>
        <dbReference type="ARBA" id="ARBA00023157"/>
    </source>
</evidence>
<organism evidence="5">
    <name type="scientific">Castor canadensis</name>
    <name type="common">American beaver</name>
    <dbReference type="NCBI Taxonomy" id="51338"/>
    <lineage>
        <taxon>Eukaryota</taxon>
        <taxon>Metazoa</taxon>
        <taxon>Chordata</taxon>
        <taxon>Craniata</taxon>
        <taxon>Vertebrata</taxon>
        <taxon>Euteleostomi</taxon>
        <taxon>Mammalia</taxon>
        <taxon>Eutheria</taxon>
        <taxon>Euarchontoglires</taxon>
        <taxon>Glires</taxon>
        <taxon>Rodentia</taxon>
        <taxon>Castorimorpha</taxon>
        <taxon>Castoridae</taxon>
        <taxon>Castor</taxon>
    </lineage>
</organism>
<keyword evidence="1" id="KW-0430">Lectin</keyword>
<dbReference type="GO" id="GO:0005537">
    <property type="term" value="F:D-mannose binding"/>
    <property type="evidence" value="ECO:0007669"/>
    <property type="project" value="UniProtKB-ARBA"/>
</dbReference>
<gene>
    <name evidence="5" type="primary">LOC109680042</name>
</gene>
<reference evidence="5" key="1">
    <citation type="submission" date="2025-08" db="UniProtKB">
        <authorList>
            <consortium name="RefSeq"/>
        </authorList>
    </citation>
    <scope>IDENTIFICATION</scope>
</reference>
<evidence type="ECO:0000313" key="5">
    <source>
        <dbReference type="RefSeq" id="XP_020010635.2"/>
    </source>
</evidence>
<dbReference type="PANTHER" id="PTHR46746:SF9">
    <property type="entry name" value="CD209 ANTIGEN-LIKE PROTEIN C-LIKE"/>
    <property type="match status" value="1"/>
</dbReference>
<dbReference type="KEGG" id="ccan:109680042"/>
<dbReference type="Proteomes" id="UP001732720">
    <property type="component" value="Chromosome 14"/>
</dbReference>
<dbReference type="Gene3D" id="3.10.100.10">
    <property type="entry name" value="Mannose-Binding Protein A, subunit A"/>
    <property type="match status" value="1"/>
</dbReference>
<dbReference type="CDD" id="cd03590">
    <property type="entry name" value="CLECT_DC-SIGN_like"/>
    <property type="match status" value="1"/>
</dbReference>
<dbReference type="InterPro" id="IPR051379">
    <property type="entry name" value="C-type_Lectin_Receptor_IMM"/>
</dbReference>
<dbReference type="InterPro" id="IPR018378">
    <property type="entry name" value="C-type_lectin_CS"/>
</dbReference>
<evidence type="ECO:0000313" key="4">
    <source>
        <dbReference type="Proteomes" id="UP001732720"/>
    </source>
</evidence>
<keyword evidence="3" id="KW-0675">Receptor</keyword>
<dbReference type="AlphaFoldDB" id="A0A8B7TZ30"/>
<dbReference type="InterPro" id="IPR016187">
    <property type="entry name" value="CTDL_fold"/>
</dbReference>
<accession>A0A8B7TZ30</accession>